<evidence type="ECO:0000256" key="8">
    <source>
        <dbReference type="ARBA" id="ARBA00022967"/>
    </source>
</evidence>
<dbReference type="PANTHER" id="PTHR43166:SF30">
    <property type="entry name" value="METHIONINE IMPORT ATP-BINDING PROTEIN METN"/>
    <property type="match status" value="1"/>
</dbReference>
<dbReference type="CDD" id="cd03258">
    <property type="entry name" value="ABC_MetN_methionine_transporter"/>
    <property type="match status" value="1"/>
</dbReference>
<dbReference type="InterPro" id="IPR041701">
    <property type="entry name" value="MetN_ABC"/>
</dbReference>
<dbReference type="InterPro" id="IPR003439">
    <property type="entry name" value="ABC_transporter-like_ATP-bd"/>
</dbReference>
<keyword evidence="10" id="KW-0472">Membrane</keyword>
<dbReference type="GO" id="GO:0006865">
    <property type="term" value="P:amino acid transport"/>
    <property type="evidence" value="ECO:0007669"/>
    <property type="project" value="UniProtKB-KW"/>
</dbReference>
<proteinExistence type="inferred from homology"/>
<dbReference type="GO" id="GO:0005524">
    <property type="term" value="F:ATP binding"/>
    <property type="evidence" value="ECO:0007669"/>
    <property type="project" value="UniProtKB-KW"/>
</dbReference>
<evidence type="ECO:0000256" key="2">
    <source>
        <dbReference type="ARBA" id="ARBA00005417"/>
    </source>
</evidence>
<evidence type="ECO:0000313" key="12">
    <source>
        <dbReference type="EMBL" id="PWF20859.1"/>
    </source>
</evidence>
<dbReference type="PROSITE" id="PS00211">
    <property type="entry name" value="ABC_TRANSPORTER_1"/>
    <property type="match status" value="1"/>
</dbReference>
<comment type="caution">
    <text evidence="12">The sequence shown here is derived from an EMBL/GenBank/DDBJ whole genome shotgun (WGS) entry which is preliminary data.</text>
</comment>
<evidence type="ECO:0000313" key="13">
    <source>
        <dbReference type="Proteomes" id="UP000245212"/>
    </source>
</evidence>
<comment type="similarity">
    <text evidence="2">Belongs to the ABC transporter superfamily.</text>
</comment>
<dbReference type="Gene3D" id="3.40.50.300">
    <property type="entry name" value="P-loop containing nucleotide triphosphate hydrolases"/>
    <property type="match status" value="1"/>
</dbReference>
<comment type="function">
    <text evidence="1">Part of the ABC transporter FtsEX involved in cellular division. Important for assembly or stability of the septal ring.</text>
</comment>
<keyword evidence="5" id="KW-1003">Cell membrane</keyword>
<dbReference type="EMBL" id="QETA01000012">
    <property type="protein sequence ID" value="PWF20859.1"/>
    <property type="molecule type" value="Genomic_DNA"/>
</dbReference>
<dbReference type="InterPro" id="IPR027417">
    <property type="entry name" value="P-loop_NTPase"/>
</dbReference>
<evidence type="ECO:0000256" key="7">
    <source>
        <dbReference type="ARBA" id="ARBA00022840"/>
    </source>
</evidence>
<keyword evidence="4" id="KW-0813">Transport</keyword>
<dbReference type="FunFam" id="3.40.50.300:FF:000056">
    <property type="entry name" value="Cell division ATP-binding protein FtsE"/>
    <property type="match status" value="1"/>
</dbReference>
<dbReference type="PROSITE" id="PS50893">
    <property type="entry name" value="ABC_TRANSPORTER_2"/>
    <property type="match status" value="1"/>
</dbReference>
<protein>
    <recommendedName>
        <fullName evidence="3">Cell division ATP-binding protein FtsE</fullName>
    </recommendedName>
</protein>
<sequence length="386" mass="41772">MSVMEMNLAWLRQAAATDRAPREPAAPSRADLQADAQLADTAPHIVFSGVGKTYSGRAGQTHALRDISFGIERGRIFGIIGRSGAGKSTLLRAINMLEQPSTGHVTVDGIDVGQLNENGLVTLRRKIGMIFQHFNLMSAKTVRDNVALPLRVTRRPTHDIRQRVDALLELVGLSGKADAYPAMLSGGQKQRVGIARALVHDPEILLCDEATSALDPETTQSILALLRDINQSLGLTIVLITHDMSVIRDICDEVLVLDGGEIVEQGEVWRVFGNPQADATRALLRPLRRELPDDLARILQPTPPAQGRAVLSVHFSGSAHPDGISLQNLLAIAPDTRLLHSSLERIQGHAQGDVLLSIPVAHLAALHHAPFPPDTLKILGYVHEHA</sequence>
<gene>
    <name evidence="12" type="ORF">DD235_16560</name>
</gene>
<dbReference type="Proteomes" id="UP000245212">
    <property type="component" value="Unassembled WGS sequence"/>
</dbReference>
<keyword evidence="8" id="KW-1278">Translocase</keyword>
<keyword evidence="13" id="KW-1185">Reference proteome</keyword>
<keyword evidence="7 12" id="KW-0067">ATP-binding</keyword>
<dbReference type="GO" id="GO:0005886">
    <property type="term" value="C:plasma membrane"/>
    <property type="evidence" value="ECO:0007669"/>
    <property type="project" value="UniProtKB-ARBA"/>
</dbReference>
<evidence type="ECO:0000256" key="4">
    <source>
        <dbReference type="ARBA" id="ARBA00022448"/>
    </source>
</evidence>
<dbReference type="Pfam" id="PF00005">
    <property type="entry name" value="ABC_tran"/>
    <property type="match status" value="1"/>
</dbReference>
<feature type="domain" description="ABC transporter" evidence="11">
    <location>
        <begin position="45"/>
        <end position="284"/>
    </location>
</feature>
<evidence type="ECO:0000259" key="11">
    <source>
        <dbReference type="PROSITE" id="PS50893"/>
    </source>
</evidence>
<dbReference type="InterPro" id="IPR017871">
    <property type="entry name" value="ABC_transporter-like_CS"/>
</dbReference>
<evidence type="ECO:0000256" key="9">
    <source>
        <dbReference type="ARBA" id="ARBA00022970"/>
    </source>
</evidence>
<dbReference type="InterPro" id="IPR050086">
    <property type="entry name" value="MetN_ABC_transporter-like"/>
</dbReference>
<evidence type="ECO:0000256" key="5">
    <source>
        <dbReference type="ARBA" id="ARBA00022475"/>
    </source>
</evidence>
<dbReference type="SUPFAM" id="SSF52540">
    <property type="entry name" value="P-loop containing nucleoside triphosphate hydrolases"/>
    <property type="match status" value="1"/>
</dbReference>
<evidence type="ECO:0000256" key="6">
    <source>
        <dbReference type="ARBA" id="ARBA00022741"/>
    </source>
</evidence>
<keyword evidence="9" id="KW-0029">Amino-acid transport</keyword>
<dbReference type="PANTHER" id="PTHR43166">
    <property type="entry name" value="AMINO ACID IMPORT ATP-BINDING PROTEIN"/>
    <property type="match status" value="1"/>
</dbReference>
<dbReference type="GO" id="GO:0016887">
    <property type="term" value="F:ATP hydrolysis activity"/>
    <property type="evidence" value="ECO:0007669"/>
    <property type="project" value="InterPro"/>
</dbReference>
<dbReference type="SMART" id="SM00382">
    <property type="entry name" value="AAA"/>
    <property type="match status" value="1"/>
</dbReference>
<accession>A0A2V1JW88</accession>
<keyword evidence="6" id="KW-0547">Nucleotide-binding</keyword>
<reference evidence="13" key="1">
    <citation type="submission" date="2018-05" db="EMBL/GenBank/DDBJ databases">
        <authorList>
            <person name="Li Y."/>
        </authorList>
    </citation>
    <scope>NUCLEOTIDE SEQUENCE [LARGE SCALE GENOMIC DNA]</scope>
    <source>
        <strain evidence="13">3d-2-2</strain>
    </source>
</reference>
<evidence type="ECO:0000256" key="3">
    <source>
        <dbReference type="ARBA" id="ARBA00020019"/>
    </source>
</evidence>
<name>A0A2V1JW88_9BURK</name>
<dbReference type="InterPro" id="IPR003593">
    <property type="entry name" value="AAA+_ATPase"/>
</dbReference>
<organism evidence="12 13">
    <name type="scientific">Corticimicrobacter populi</name>
    <dbReference type="NCBI Taxonomy" id="2175229"/>
    <lineage>
        <taxon>Bacteria</taxon>
        <taxon>Pseudomonadati</taxon>
        <taxon>Pseudomonadota</taxon>
        <taxon>Betaproteobacteria</taxon>
        <taxon>Burkholderiales</taxon>
        <taxon>Alcaligenaceae</taxon>
        <taxon>Corticimicrobacter</taxon>
    </lineage>
</organism>
<evidence type="ECO:0000256" key="10">
    <source>
        <dbReference type="ARBA" id="ARBA00023136"/>
    </source>
</evidence>
<evidence type="ECO:0000256" key="1">
    <source>
        <dbReference type="ARBA" id="ARBA00002579"/>
    </source>
</evidence>
<dbReference type="AlphaFoldDB" id="A0A2V1JW88"/>